<dbReference type="Gramene" id="CDP21071">
    <property type="protein sequence ID" value="CDP21071"/>
    <property type="gene ID" value="GSCOC_T00008184001"/>
</dbReference>
<reference evidence="3" key="1">
    <citation type="journal article" date="2014" name="Science">
        <title>The coffee genome provides insight into the convergent evolution of caffeine biosynthesis.</title>
        <authorList>
            <person name="Denoeud F."/>
            <person name="Carretero-Paulet L."/>
            <person name="Dereeper A."/>
            <person name="Droc G."/>
            <person name="Guyot R."/>
            <person name="Pietrella M."/>
            <person name="Zheng C."/>
            <person name="Alberti A."/>
            <person name="Anthony F."/>
            <person name="Aprea G."/>
            <person name="Aury J.M."/>
            <person name="Bento P."/>
            <person name="Bernard M."/>
            <person name="Bocs S."/>
            <person name="Campa C."/>
            <person name="Cenci A."/>
            <person name="Combes M.C."/>
            <person name="Crouzillat D."/>
            <person name="Da Silva C."/>
            <person name="Daddiego L."/>
            <person name="De Bellis F."/>
            <person name="Dussert S."/>
            <person name="Garsmeur O."/>
            <person name="Gayraud T."/>
            <person name="Guignon V."/>
            <person name="Jahn K."/>
            <person name="Jamilloux V."/>
            <person name="Joet T."/>
            <person name="Labadie K."/>
            <person name="Lan T."/>
            <person name="Leclercq J."/>
            <person name="Lepelley M."/>
            <person name="Leroy T."/>
            <person name="Li L.T."/>
            <person name="Librado P."/>
            <person name="Lopez L."/>
            <person name="Munoz A."/>
            <person name="Noel B."/>
            <person name="Pallavicini A."/>
            <person name="Perrotta G."/>
            <person name="Poncet V."/>
            <person name="Pot D."/>
            <person name="Priyono X."/>
            <person name="Rigoreau M."/>
            <person name="Rouard M."/>
            <person name="Rozas J."/>
            <person name="Tranchant-Dubreuil C."/>
            <person name="VanBuren R."/>
            <person name="Zhang Q."/>
            <person name="Andrade A.C."/>
            <person name="Argout X."/>
            <person name="Bertrand B."/>
            <person name="de Kochko A."/>
            <person name="Graziosi G."/>
            <person name="Henry R.J."/>
            <person name="Jayarama X."/>
            <person name="Ming R."/>
            <person name="Nagai C."/>
            <person name="Rounsley S."/>
            <person name="Sankoff D."/>
            <person name="Giuliano G."/>
            <person name="Albert V.A."/>
            <person name="Wincker P."/>
            <person name="Lashermes P."/>
        </authorList>
    </citation>
    <scope>NUCLEOTIDE SEQUENCE [LARGE SCALE GENOMIC DNA]</scope>
    <source>
        <strain evidence="3">cv. DH200-94</strain>
    </source>
</reference>
<dbReference type="InterPro" id="IPR052575">
    <property type="entry name" value="SSU_processome_comp_20"/>
</dbReference>
<accession>A0A068VK44</accession>
<dbReference type="GO" id="GO:0032040">
    <property type="term" value="C:small-subunit processome"/>
    <property type="evidence" value="ECO:0007669"/>
    <property type="project" value="TreeGrafter"/>
</dbReference>
<dbReference type="PANTHER" id="PTHR17695:SF11">
    <property type="entry name" value="SMALL SUBUNIT PROCESSOME COMPONENT 20 HOMOLOG"/>
    <property type="match status" value="1"/>
</dbReference>
<protein>
    <submittedName>
        <fullName evidence="2">DH200=94 genomic scaffold, scaffold_2426</fullName>
    </submittedName>
</protein>
<dbReference type="AlphaFoldDB" id="A0A068VK44"/>
<feature type="non-terminal residue" evidence="2">
    <location>
        <position position="529"/>
    </location>
</feature>
<name>A0A068VK44_COFCA</name>
<evidence type="ECO:0000259" key="1">
    <source>
        <dbReference type="Pfam" id="PF20416"/>
    </source>
</evidence>
<dbReference type="Proteomes" id="UP000295252">
    <property type="component" value="Unassembled WGS sequence"/>
</dbReference>
<dbReference type="InterPro" id="IPR016024">
    <property type="entry name" value="ARM-type_fold"/>
</dbReference>
<dbReference type="Pfam" id="PF20416">
    <property type="entry name" value="UTP20"/>
    <property type="match status" value="1"/>
</dbReference>
<dbReference type="InParanoid" id="A0A068VK44"/>
<dbReference type="GO" id="GO:0030686">
    <property type="term" value="C:90S preribosome"/>
    <property type="evidence" value="ECO:0007669"/>
    <property type="project" value="TreeGrafter"/>
</dbReference>
<dbReference type="OrthoDB" id="360653at2759"/>
<keyword evidence="3" id="KW-1185">Reference proteome</keyword>
<dbReference type="PANTHER" id="PTHR17695">
    <property type="entry name" value="SMALL SUBUNIT PROCESSOME COMPONENT 20 HOMOLOG"/>
    <property type="match status" value="1"/>
</dbReference>
<evidence type="ECO:0000313" key="2">
    <source>
        <dbReference type="EMBL" id="CDP21071.1"/>
    </source>
</evidence>
<dbReference type="SUPFAM" id="SSF48371">
    <property type="entry name" value="ARM repeat"/>
    <property type="match status" value="1"/>
</dbReference>
<sequence>MQKHRRARALSRFSQFISTGNHSEVVSTKVFIPLFFNLLFGVQEGKGENVRSACMEAIASIAGCMTWKQYYELLMNCFREMTKREKQKVILRLICCILDHFHFSETPAEAKFSDIQTCIQKTMLPKIQELLSDSDNVNVNISLVALKLLKLLPGEIMNLQLPNIVHRISNFLKHRLESVRDEARLALAACLKELGLEHLQFMVKVLRGTLKRGSELHTLGYTLNFILSKFLINPIRGKLDSCLEDLFSVIEIDILGDVSEQKEVDKIASKMKETRKQKSFETLKLVAQNITFRTHAVKLLSLVTAHLQKQLSPKLKSKLENMLNHIADGIQSNASVDQTELFIFVYRLIKDGIDDVNHERKHVYMSEAGKGDCDLVDSQMINSDRLINLEPRYSHLITGFALGLLQNHIKGMKLNRKDEEQLSLCLSPLVRLPLPSLESQSDKIKNSLLFIAQRSANAGSPLVESCLRLLTVLLHNTGVTLSADQLHMLIQFPLFVDIERNPSIVSLSLLKSIVNRKLVVPEIYDVVKR</sequence>
<dbReference type="PhylomeDB" id="A0A068VK44"/>
<dbReference type="OMA" id="NITFRTH"/>
<organism evidence="2 3">
    <name type="scientific">Coffea canephora</name>
    <name type="common">Robusta coffee</name>
    <dbReference type="NCBI Taxonomy" id="49390"/>
    <lineage>
        <taxon>Eukaryota</taxon>
        <taxon>Viridiplantae</taxon>
        <taxon>Streptophyta</taxon>
        <taxon>Embryophyta</taxon>
        <taxon>Tracheophyta</taxon>
        <taxon>Spermatophyta</taxon>
        <taxon>Magnoliopsida</taxon>
        <taxon>eudicotyledons</taxon>
        <taxon>Gunneridae</taxon>
        <taxon>Pentapetalae</taxon>
        <taxon>asterids</taxon>
        <taxon>lamiids</taxon>
        <taxon>Gentianales</taxon>
        <taxon>Rubiaceae</taxon>
        <taxon>Ixoroideae</taxon>
        <taxon>Gardenieae complex</taxon>
        <taxon>Bertiereae - Coffeeae clade</taxon>
        <taxon>Coffeeae</taxon>
        <taxon>Coffea</taxon>
    </lineage>
</organism>
<feature type="domain" description="U3 small nucleolar RNA-associated protein 20" evidence="1">
    <location>
        <begin position="133"/>
        <end position="349"/>
    </location>
</feature>
<dbReference type="InterPro" id="IPR046523">
    <property type="entry name" value="UTP20_dom"/>
</dbReference>
<dbReference type="InterPro" id="IPR011989">
    <property type="entry name" value="ARM-like"/>
</dbReference>
<dbReference type="Gene3D" id="1.25.10.10">
    <property type="entry name" value="Leucine-rich Repeat Variant"/>
    <property type="match status" value="1"/>
</dbReference>
<gene>
    <name evidence="2" type="ORF">GSCOC_T00008184001</name>
</gene>
<proteinExistence type="predicted"/>
<dbReference type="STRING" id="49390.A0A068VK44"/>
<dbReference type="EMBL" id="HG741510">
    <property type="protein sequence ID" value="CDP21071.1"/>
    <property type="molecule type" value="Genomic_DNA"/>
</dbReference>
<evidence type="ECO:0000313" key="3">
    <source>
        <dbReference type="Proteomes" id="UP000295252"/>
    </source>
</evidence>